<organism evidence="1 2">
    <name type="scientific">Podospora aff. communis PSN243</name>
    <dbReference type="NCBI Taxonomy" id="3040156"/>
    <lineage>
        <taxon>Eukaryota</taxon>
        <taxon>Fungi</taxon>
        <taxon>Dikarya</taxon>
        <taxon>Ascomycota</taxon>
        <taxon>Pezizomycotina</taxon>
        <taxon>Sordariomycetes</taxon>
        <taxon>Sordariomycetidae</taxon>
        <taxon>Sordariales</taxon>
        <taxon>Podosporaceae</taxon>
        <taxon>Podospora</taxon>
    </lineage>
</organism>
<keyword evidence="2" id="KW-1185">Reference proteome</keyword>
<sequence length="293" mass="31994">MKKTYFLVPTRDFSPSGAIALGNLIKSPRSPEFPLNDANSATLQKLSASAITISETDAHRETSSASSLKPTIWAYFLSGIGPGVEFNLDKTKQENLSYIIPRLSTRVINPSLADIGAIFAERQVQDAIRDSRFATNLYLIVGVQIAHGAEYVRSRKRGSGVGANVSADLAAVEAPVTAGLGAEAAKSREEAAHGKVVDDFVFAYSLREVLYRRKKVTEQRQSRVEGDLMGHELSEKSATSRVVEQKFEAEFVGLKDGEDLGESWDWPTQAVADVDGTECQVVHVEEESDEDQE</sequence>
<dbReference type="AlphaFoldDB" id="A0AAV9GT47"/>
<gene>
    <name evidence="1" type="ORF">QBC34DRAFT_404021</name>
</gene>
<evidence type="ECO:0000313" key="2">
    <source>
        <dbReference type="Proteomes" id="UP001321760"/>
    </source>
</evidence>
<protein>
    <submittedName>
        <fullName evidence="1">Uncharacterized protein</fullName>
    </submittedName>
</protein>
<evidence type="ECO:0000313" key="1">
    <source>
        <dbReference type="EMBL" id="KAK4449811.1"/>
    </source>
</evidence>
<proteinExistence type="predicted"/>
<comment type="caution">
    <text evidence="1">The sequence shown here is derived from an EMBL/GenBank/DDBJ whole genome shotgun (WGS) entry which is preliminary data.</text>
</comment>
<reference evidence="1" key="2">
    <citation type="submission" date="2023-05" db="EMBL/GenBank/DDBJ databases">
        <authorList>
            <consortium name="Lawrence Berkeley National Laboratory"/>
            <person name="Steindorff A."/>
            <person name="Hensen N."/>
            <person name="Bonometti L."/>
            <person name="Westerberg I."/>
            <person name="Brannstrom I.O."/>
            <person name="Guillou S."/>
            <person name="Cros-Aarteil S."/>
            <person name="Calhoun S."/>
            <person name="Haridas S."/>
            <person name="Kuo A."/>
            <person name="Mondo S."/>
            <person name="Pangilinan J."/>
            <person name="Riley R."/>
            <person name="Labutti K."/>
            <person name="Andreopoulos B."/>
            <person name="Lipzen A."/>
            <person name="Chen C."/>
            <person name="Yanf M."/>
            <person name="Daum C."/>
            <person name="Ng V."/>
            <person name="Clum A."/>
            <person name="Ohm R."/>
            <person name="Martin F."/>
            <person name="Silar P."/>
            <person name="Natvig D."/>
            <person name="Lalanne C."/>
            <person name="Gautier V."/>
            <person name="Ament-Velasquez S.L."/>
            <person name="Kruys A."/>
            <person name="Hutchinson M.I."/>
            <person name="Powell A.J."/>
            <person name="Barry K."/>
            <person name="Miller A.N."/>
            <person name="Grigoriev I.V."/>
            <person name="Debuchy R."/>
            <person name="Gladieux P."/>
            <person name="Thoren M.H."/>
            <person name="Johannesson H."/>
        </authorList>
    </citation>
    <scope>NUCLEOTIDE SEQUENCE</scope>
    <source>
        <strain evidence="1">PSN243</strain>
    </source>
</reference>
<dbReference type="EMBL" id="MU865935">
    <property type="protein sequence ID" value="KAK4449811.1"/>
    <property type="molecule type" value="Genomic_DNA"/>
</dbReference>
<accession>A0AAV9GT47</accession>
<name>A0AAV9GT47_9PEZI</name>
<reference evidence="1" key="1">
    <citation type="journal article" date="2023" name="Mol. Phylogenet. Evol.">
        <title>Genome-scale phylogeny and comparative genomics of the fungal order Sordariales.</title>
        <authorList>
            <person name="Hensen N."/>
            <person name="Bonometti L."/>
            <person name="Westerberg I."/>
            <person name="Brannstrom I.O."/>
            <person name="Guillou S."/>
            <person name="Cros-Aarteil S."/>
            <person name="Calhoun S."/>
            <person name="Haridas S."/>
            <person name="Kuo A."/>
            <person name="Mondo S."/>
            <person name="Pangilinan J."/>
            <person name="Riley R."/>
            <person name="LaButti K."/>
            <person name="Andreopoulos B."/>
            <person name="Lipzen A."/>
            <person name="Chen C."/>
            <person name="Yan M."/>
            <person name="Daum C."/>
            <person name="Ng V."/>
            <person name="Clum A."/>
            <person name="Steindorff A."/>
            <person name="Ohm R.A."/>
            <person name="Martin F."/>
            <person name="Silar P."/>
            <person name="Natvig D.O."/>
            <person name="Lalanne C."/>
            <person name="Gautier V."/>
            <person name="Ament-Velasquez S.L."/>
            <person name="Kruys A."/>
            <person name="Hutchinson M.I."/>
            <person name="Powell A.J."/>
            <person name="Barry K."/>
            <person name="Miller A.N."/>
            <person name="Grigoriev I.V."/>
            <person name="Debuchy R."/>
            <person name="Gladieux P."/>
            <person name="Hiltunen Thoren M."/>
            <person name="Johannesson H."/>
        </authorList>
    </citation>
    <scope>NUCLEOTIDE SEQUENCE</scope>
    <source>
        <strain evidence="1">PSN243</strain>
    </source>
</reference>
<dbReference type="Proteomes" id="UP001321760">
    <property type="component" value="Unassembled WGS sequence"/>
</dbReference>